<dbReference type="InterPro" id="IPR047565">
    <property type="entry name" value="Alpha-macroglob_thiol-ester_cl"/>
</dbReference>
<dbReference type="Pfam" id="PF17973">
    <property type="entry name" value="bMG10"/>
    <property type="match status" value="1"/>
</dbReference>
<dbReference type="CDD" id="cd02891">
    <property type="entry name" value="A2M_like"/>
    <property type="match status" value="1"/>
</dbReference>
<dbReference type="InterPro" id="IPR051802">
    <property type="entry name" value="YfhM-like"/>
</dbReference>
<dbReference type="Pfam" id="PF07703">
    <property type="entry name" value="A2M_BRD"/>
    <property type="match status" value="1"/>
</dbReference>
<evidence type="ECO:0000313" key="8">
    <source>
        <dbReference type="Proteomes" id="UP001403385"/>
    </source>
</evidence>
<reference evidence="7 8" key="1">
    <citation type="submission" date="2024-04" db="EMBL/GenBank/DDBJ databases">
        <title>Novel genus in family Flammeovirgaceae.</title>
        <authorList>
            <person name="Nguyen T.H."/>
            <person name="Vuong T.Q."/>
            <person name="Le H."/>
            <person name="Kim S.-G."/>
        </authorList>
    </citation>
    <scope>NUCLEOTIDE SEQUENCE [LARGE SCALE GENOMIC DNA]</scope>
    <source>
        <strain evidence="7 8">JCM 23209</strain>
    </source>
</reference>
<dbReference type="InterPro" id="IPR001599">
    <property type="entry name" value="Macroglobln_a2"/>
</dbReference>
<dbReference type="Pfam" id="PF11974">
    <property type="entry name" value="bMG3"/>
    <property type="match status" value="1"/>
</dbReference>
<name>A0AAW9SJM6_9BACT</name>
<dbReference type="InterPro" id="IPR041462">
    <property type="entry name" value="Bact_A2M_MG6"/>
</dbReference>
<dbReference type="PANTHER" id="PTHR40094">
    <property type="entry name" value="ALPHA-2-MACROGLOBULIN HOMOLOG"/>
    <property type="match status" value="1"/>
</dbReference>
<evidence type="ECO:0000256" key="1">
    <source>
        <dbReference type="ARBA" id="ARBA00010556"/>
    </source>
</evidence>
<dbReference type="EMBL" id="JBDKWZ010000017">
    <property type="protein sequence ID" value="MEN7550911.1"/>
    <property type="molecule type" value="Genomic_DNA"/>
</dbReference>
<proteinExistence type="inferred from homology"/>
<dbReference type="Proteomes" id="UP001403385">
    <property type="component" value="Unassembled WGS sequence"/>
</dbReference>
<evidence type="ECO:0000256" key="3">
    <source>
        <dbReference type="ARBA" id="ARBA00023157"/>
    </source>
</evidence>
<dbReference type="InterPro" id="IPR021868">
    <property type="entry name" value="Alpha_2_Macroglob_MG3"/>
</dbReference>
<dbReference type="SMART" id="SM01419">
    <property type="entry name" value="Thiol-ester_cl"/>
    <property type="match status" value="1"/>
</dbReference>
<dbReference type="InterPro" id="IPR002890">
    <property type="entry name" value="MG2"/>
</dbReference>
<dbReference type="InterPro" id="IPR008930">
    <property type="entry name" value="Terpenoid_cyclase/PrenylTrfase"/>
</dbReference>
<evidence type="ECO:0000313" key="7">
    <source>
        <dbReference type="EMBL" id="MEN7550911.1"/>
    </source>
</evidence>
<dbReference type="Gene3D" id="2.60.40.10">
    <property type="entry name" value="Immunoglobulins"/>
    <property type="match status" value="1"/>
</dbReference>
<dbReference type="Pfam" id="PF00207">
    <property type="entry name" value="A2M"/>
    <property type="match status" value="1"/>
</dbReference>
<comment type="caution">
    <text evidence="7">The sequence shown here is derived from an EMBL/GenBank/DDBJ whole genome shotgun (WGS) entry which is preliminary data.</text>
</comment>
<comment type="similarity">
    <text evidence="1">Belongs to the protease inhibitor I39 (alpha-2-macroglobulin) family. Bacterial alpha-2-macroglobulin subfamily.</text>
</comment>
<dbReference type="InterPro" id="IPR011626">
    <property type="entry name" value="Alpha-macroglobulin_TED"/>
</dbReference>
<keyword evidence="8" id="KW-1185">Reference proteome</keyword>
<dbReference type="Gene3D" id="2.60.40.1930">
    <property type="match status" value="1"/>
</dbReference>
<dbReference type="RefSeq" id="WP_346823691.1">
    <property type="nucleotide sequence ID" value="NZ_JBDKWZ010000017.1"/>
</dbReference>
<feature type="chain" id="PRO_5043544403" evidence="4">
    <location>
        <begin position="24"/>
        <end position="1789"/>
    </location>
</feature>
<feature type="domain" description="Alpha-2-macroglobulin" evidence="6">
    <location>
        <begin position="1122"/>
        <end position="1210"/>
    </location>
</feature>
<dbReference type="Pfam" id="PF17972">
    <property type="entry name" value="bMG5"/>
    <property type="match status" value="1"/>
</dbReference>
<dbReference type="SUPFAM" id="SSF48239">
    <property type="entry name" value="Terpenoid cyclases/Protein prenyltransferases"/>
    <property type="match status" value="1"/>
</dbReference>
<dbReference type="Pfam" id="PF07678">
    <property type="entry name" value="TED_complement"/>
    <property type="match status" value="1"/>
</dbReference>
<organism evidence="7 8">
    <name type="scientific">Rapidithrix thailandica</name>
    <dbReference type="NCBI Taxonomy" id="413964"/>
    <lineage>
        <taxon>Bacteria</taxon>
        <taxon>Pseudomonadati</taxon>
        <taxon>Bacteroidota</taxon>
        <taxon>Cytophagia</taxon>
        <taxon>Cytophagales</taxon>
        <taxon>Flammeovirgaceae</taxon>
        <taxon>Rapidithrix</taxon>
    </lineage>
</organism>
<dbReference type="GO" id="GO:0005615">
    <property type="term" value="C:extracellular space"/>
    <property type="evidence" value="ECO:0007669"/>
    <property type="project" value="InterPro"/>
</dbReference>
<feature type="domain" description="Alpha-2-macroglobulin bait region" evidence="5">
    <location>
        <begin position="918"/>
        <end position="1059"/>
    </location>
</feature>
<dbReference type="Gene3D" id="1.50.10.20">
    <property type="match status" value="1"/>
</dbReference>
<protein>
    <submittedName>
        <fullName evidence="7">MG2 domain-containing protein</fullName>
    </submittedName>
</protein>
<dbReference type="InterPro" id="IPR041203">
    <property type="entry name" value="Bact_A2M_MG5"/>
</dbReference>
<dbReference type="PROSITE" id="PS00477">
    <property type="entry name" value="ALPHA_2_MACROGLOBULIN"/>
    <property type="match status" value="1"/>
</dbReference>
<gene>
    <name evidence="7" type="ORF">AAG747_23525</name>
</gene>
<evidence type="ECO:0000259" key="6">
    <source>
        <dbReference type="SMART" id="SM01360"/>
    </source>
</evidence>
<keyword evidence="3" id="KW-1015">Disulfide bond</keyword>
<dbReference type="SMART" id="SM01360">
    <property type="entry name" value="A2M"/>
    <property type="match status" value="1"/>
</dbReference>
<evidence type="ECO:0000259" key="5">
    <source>
        <dbReference type="SMART" id="SM01359"/>
    </source>
</evidence>
<dbReference type="Gene3D" id="2.60.40.3710">
    <property type="match status" value="1"/>
</dbReference>
<dbReference type="InterPro" id="IPR011625">
    <property type="entry name" value="A2M_N_BRD"/>
</dbReference>
<accession>A0AAW9SJM6</accession>
<evidence type="ECO:0000256" key="4">
    <source>
        <dbReference type="SAM" id="SignalP"/>
    </source>
</evidence>
<dbReference type="GO" id="GO:0004866">
    <property type="term" value="F:endopeptidase inhibitor activity"/>
    <property type="evidence" value="ECO:0007669"/>
    <property type="project" value="InterPro"/>
</dbReference>
<dbReference type="InterPro" id="IPR019742">
    <property type="entry name" value="MacrogloblnA2_CS"/>
</dbReference>
<feature type="signal peptide" evidence="4">
    <location>
        <begin position="1"/>
        <end position="23"/>
    </location>
</feature>
<dbReference type="Pfam" id="PF01835">
    <property type="entry name" value="MG2"/>
    <property type="match status" value="1"/>
</dbReference>
<dbReference type="PANTHER" id="PTHR40094:SF1">
    <property type="entry name" value="UBIQUITIN DOMAIN-CONTAINING PROTEIN"/>
    <property type="match status" value="1"/>
</dbReference>
<sequence length="1789" mass="201064">MKQLRTFLLAVWIAFLMVSCSDSENLEITYKNFEEEVALQQNLSMIFNQDLVAQEQLNFWVDEPLIEFSPEVAGKFKWISKNELVFSPEAGFRPNTHYKAKLSAQVATEKKLGESTQFAFHTPFLNLVNTDVFWSASHQGSPVVKMMLNFNYPVTPEQVGQLASLTVNGKEANFQVQSTSPTSSVQLTLQEETATQLDKQAVQIKIAKGLKPAEGEYEAEELLFETNIPAKDKFRITQALAEYDGDEMVIHVYTNQSVGSDQIKKYVKVSPQINFKVEKLDFGFILKGDYDIGQNYKLLIDKNLKGIFQTGMNHNFEQVILFGDVEPSISFTSQKAIYLTKKGNKNIGMQIVNVPKVTVTVRKIYKNNIQEYLRESGSLYSYVSDYDYYYVNDENYSDVVFETTLQSKDLQKSGNLSLVNLGFQDANPLKGIYKLTVASSEDRYLKATKVIAVSDIGLIAKASDNEVLVFANSLKTGEPLNGVAVSLISTNNQEIYTVNTDHRGIAVFPDVKKKAPGFNVNMVTAQLGDDFNYMHFRQTHVETSRYEVGGMRNNETGLQAFIYGDRNLYRPGETIHLKTIIRKNNWEAVKKIPIKVKLLMPNGKEFFSQQVDLNEQGTYETSIKLPDNSVTGTYQLEVLTANDVMLSTRAISVEEFMPDRIKVNVNTNGEDFEMGEIIKLDAQALNLFGPPAQNRNYEVEMLLSRKYFSPKGLKDYDFSIEGLKNNYFDDELRDGNTDEEGKFSESFEIADDYKNHGLLEGKIYTTVFDETGRPVHRLSKVTVATQKTFYGIKYFDSYVKANQTIHIPLVAVNKEGKVYQTAKAHVQIIKNEWQSVLEKDSYGRYRYVSQKRENLLEDQVITLNGKNTNFPFVPSQSGSYEVRVRAQGSDSYVSQHFYAYSWGSTTHSSFEVDKEGQILIEFDKEQYEVGETANILFKAPFSGKMLVTVEKDKVFDYFFVEADKKSASYTLPIRKEYLPNVYVTATLIKPVTDNAIPLTVAHGVAPFKVNDPETKINLEIQAPEKSRSKRKQEIVIKSDLEQSDIEVTVAVVDEGILQIKNYSSPDPHKYFFQKRALQVESYDLYPKLFPELAPSPNSFGAGGYDMGKRVNPLTNKRVKLVSFWSGTLKTDSDGEVKYTVDIPQFSGDLRVMAVAVKDGAFGSADAHIKVADPVVISSALPRFMSPTDKVIMPVTLSNTTDKSISAGVNLNTEGEVNIAGNNNQNVSIPANSEKTVVFNLEAKQAIGQAKVSVQVKALNETFSEEVEMTVRPSTSVLKTSGSGMVKAGQSAKLDFKKDFLSSSIDAKLYVSKLPLVQFADNMNYLVRYPYGCAEQTISTAFPQIYFADLSKALGNLSGATLNPNQNVVEAIRKLYTMQLYNGGLAYWQGGYKDSWWATVYAAHFLMEAQKAGFDVDQQFLDRLYSYLKKKVKQKNQIEYVYWDANQQLRTKKIAPKEIFYSLYVLGMAGQKDVSTMNYYKKRPEDLSLDSKYMLACTYLVAGDHGNFRKLLPPQFAGEKSKPAFGGSFHSYIRDRALVLNVLLENDPKNAQIGTLTKTLTEQMKQSRYLSTQEQAFAMLALGKLAKQKAGSKATAKLIANGSQLASFDGKDVILKDKIAGKSVQLQASGGEVYYFWEMEGLNESGEYVEEDNHLKVRREYFDREGNRLSGNVFEQNDLVIVRLSLTADVPNVENVVITDMLPAGFEVENPRIGSISGAQWAKDASSAEHFDFRDDRVHVFTSASTTAKHFYYSVRAVSKGEFVVGPVSADAMYNGEYHSYHGAGKIRVE</sequence>
<dbReference type="InterPro" id="IPR013783">
    <property type="entry name" value="Ig-like_fold"/>
</dbReference>
<keyword evidence="2 4" id="KW-0732">Signal</keyword>
<dbReference type="PROSITE" id="PS51257">
    <property type="entry name" value="PROKAR_LIPOPROTEIN"/>
    <property type="match status" value="1"/>
</dbReference>
<evidence type="ECO:0000256" key="2">
    <source>
        <dbReference type="ARBA" id="ARBA00022729"/>
    </source>
</evidence>
<dbReference type="InterPro" id="IPR041246">
    <property type="entry name" value="Bact_MG10"/>
</dbReference>
<dbReference type="Pfam" id="PF17962">
    <property type="entry name" value="bMG6"/>
    <property type="match status" value="1"/>
</dbReference>
<dbReference type="SMART" id="SM01359">
    <property type="entry name" value="A2M_N_2"/>
    <property type="match status" value="1"/>
</dbReference>